<dbReference type="Gene3D" id="3.40.1000.50">
    <property type="entry name" value="Repressor of RNA polymerase III transcription Maf1"/>
    <property type="match status" value="1"/>
</dbReference>
<dbReference type="GeneID" id="92366159"/>
<dbReference type="GO" id="GO:0016480">
    <property type="term" value="P:negative regulation of transcription by RNA polymerase III"/>
    <property type="evidence" value="ECO:0007669"/>
    <property type="project" value="UniProtKB-UniRule"/>
</dbReference>
<dbReference type="VEuPathDB" id="CryptoDB:cand_019750"/>
<sequence length="236" mass="27521">MRFLEHSGLNKLTVLLSNLDAGDRILNGKLELFTCSEKDQEENDLSARIDREVCVSPVWLSRSPIGPIQRQDVRQLLVNLISTMNQCFPDYDFSSLTPDNLHKERNFADVYSNINYHISNIVERVYPNFLQDLWDNIRDAVNINNVSVYSYRITGDDESNPFSDEGCLFAFDYFFYDNMMQRILFFACTTKCKTIIDTGNTPRKFDTDSEYESDKDIDYDHGYNQEYCLESDSTEF</sequence>
<accession>A0A1J4MSN7</accession>
<reference evidence="2 3" key="1">
    <citation type="submission" date="2016-10" db="EMBL/GenBank/DDBJ databases">
        <title>Reductive evolution of mitochondrial metabolism and differential evolution of invasion-related proteins in Cryptosporidium.</title>
        <authorList>
            <person name="Liu S."/>
            <person name="Roellig D.M."/>
            <person name="Guo Y."/>
            <person name="Li N."/>
            <person name="Frace M.A."/>
            <person name="Tang K."/>
            <person name="Zhang L."/>
            <person name="Feng Y."/>
            <person name="Xiao L."/>
        </authorList>
    </citation>
    <scope>NUCLEOTIDE SEQUENCE [LARGE SCALE GENOMIC DNA]</scope>
    <source>
        <strain evidence="2">30847</strain>
    </source>
</reference>
<name>A0A1J4MSN7_9CRYT</name>
<gene>
    <name evidence="2" type="ORF">cand_019750</name>
</gene>
<dbReference type="EMBL" id="LRBS01000043">
    <property type="protein sequence ID" value="OII77265.1"/>
    <property type="molecule type" value="Genomic_DNA"/>
</dbReference>
<evidence type="ECO:0000256" key="1">
    <source>
        <dbReference type="PIRNR" id="PIRNR037240"/>
    </source>
</evidence>
<dbReference type="PIRSF" id="PIRSF037240">
    <property type="entry name" value="RNA_polIII_Trep_MAF1"/>
    <property type="match status" value="1"/>
</dbReference>
<dbReference type="InterPro" id="IPR015257">
    <property type="entry name" value="Maf1"/>
</dbReference>
<evidence type="ECO:0000313" key="2">
    <source>
        <dbReference type="EMBL" id="OII77265.1"/>
    </source>
</evidence>
<dbReference type="Pfam" id="PF09174">
    <property type="entry name" value="Maf1"/>
    <property type="match status" value="1"/>
</dbReference>
<keyword evidence="1" id="KW-0805">Transcription regulation</keyword>
<dbReference type="GO" id="GO:0005634">
    <property type="term" value="C:nucleus"/>
    <property type="evidence" value="ECO:0007669"/>
    <property type="project" value="UniProtKB-SubCell"/>
</dbReference>
<dbReference type="PANTHER" id="PTHR22504">
    <property type="entry name" value="REPRESSOR OF RNA POLYMERASE III TRANSCRIPTION MAF1"/>
    <property type="match status" value="1"/>
</dbReference>
<dbReference type="Proteomes" id="UP000186804">
    <property type="component" value="Unassembled WGS sequence"/>
</dbReference>
<dbReference type="RefSeq" id="XP_067069111.1">
    <property type="nucleotide sequence ID" value="XM_067212205.1"/>
</dbReference>
<comment type="similarity">
    <text evidence="1">Belongs to the MAF1 family.</text>
</comment>
<dbReference type="OrthoDB" id="277029at2759"/>
<proteinExistence type="inferred from homology"/>
<comment type="caution">
    <text evidence="2">The sequence shown here is derived from an EMBL/GenBank/DDBJ whole genome shotgun (WGS) entry which is preliminary data.</text>
</comment>
<organism evidence="2 3">
    <name type="scientific">Cryptosporidium andersoni</name>
    <dbReference type="NCBI Taxonomy" id="117008"/>
    <lineage>
        <taxon>Eukaryota</taxon>
        <taxon>Sar</taxon>
        <taxon>Alveolata</taxon>
        <taxon>Apicomplexa</taxon>
        <taxon>Conoidasida</taxon>
        <taxon>Coccidia</taxon>
        <taxon>Eucoccidiorida</taxon>
        <taxon>Eimeriorina</taxon>
        <taxon>Cryptosporidiidae</taxon>
        <taxon>Cryptosporidium</taxon>
    </lineage>
</organism>
<keyword evidence="1" id="KW-0804">Transcription</keyword>
<dbReference type="InterPro" id="IPR038564">
    <property type="entry name" value="Maf1_sf"/>
</dbReference>
<comment type="subcellular location">
    <subcellularLocation>
        <location evidence="1">Nucleus</location>
    </subcellularLocation>
</comment>
<evidence type="ECO:0000313" key="3">
    <source>
        <dbReference type="Proteomes" id="UP000186804"/>
    </source>
</evidence>
<dbReference type="AlphaFoldDB" id="A0A1J4MSN7"/>
<keyword evidence="1" id="KW-0539">Nucleus</keyword>
<dbReference type="GO" id="GO:0000994">
    <property type="term" value="F:RNA polymerase III core binding"/>
    <property type="evidence" value="ECO:0007669"/>
    <property type="project" value="TreeGrafter"/>
</dbReference>
<keyword evidence="1" id="KW-0678">Repressor</keyword>
<keyword evidence="3" id="KW-1185">Reference proteome</keyword>
<protein>
    <recommendedName>
        <fullName evidence="1">Repressor of RNA polymerase III transcription</fullName>
    </recommendedName>
</protein>
<dbReference type="PANTHER" id="PTHR22504:SF0">
    <property type="entry name" value="REPRESSOR OF RNA POLYMERASE III TRANSCRIPTION MAF1 HOMOLOG"/>
    <property type="match status" value="1"/>
</dbReference>